<dbReference type="PANTHER" id="PTHR12428">
    <property type="entry name" value="OXA1"/>
    <property type="match status" value="1"/>
</dbReference>
<proteinExistence type="predicted"/>
<keyword evidence="7 10" id="KW-0472">Membrane</keyword>
<feature type="transmembrane region" description="Helical" evidence="10">
    <location>
        <begin position="157"/>
        <end position="181"/>
    </location>
</feature>
<accession>A0A382DP78</accession>
<protein>
    <recommendedName>
        <fullName evidence="11">Membrane insertase YidC/Oxa/ALB C-terminal domain-containing protein</fullName>
    </recommendedName>
</protein>
<keyword evidence="4 10" id="KW-0812">Transmembrane</keyword>
<keyword evidence="8" id="KW-0143">Chaperone</keyword>
<feature type="region of interest" description="Disordered" evidence="9">
    <location>
        <begin position="259"/>
        <end position="344"/>
    </location>
</feature>
<dbReference type="InterPro" id="IPR047196">
    <property type="entry name" value="YidC_ALB_C"/>
</dbReference>
<evidence type="ECO:0000313" key="12">
    <source>
        <dbReference type="EMBL" id="SVB39541.1"/>
    </source>
</evidence>
<sequence>MAIVLLTLVVMVVLTPLTMKGTRSMIKMQHLQPEMKKIQNRYKNDRERMNKEMMAFYQANSINPMGGCIPMIAQAPVFIVLYNVLRGLTRRRSDVGEVVGWAAGRLSAAQHLVGAPDNARTFYPDYLPEDSRLFLELSEKTEMVSWGFDLSRSLSHALGISIVAAFPYLVLVLAVFVTSWVMNKQIRGRNKGQSTNPQQEMIMKVMPFFLPVISFGLDAALVTYFVVSNLYRTGQQFYITRAMYGDGQEAPAVVVPAPIQESEDKPKSGKGGKGGPSGKADRRPSGSGGGGRNTGGPGDVSDEARSRRTRAGGSGTDGQSEKKATNPQESESMQQEGPISRGRR</sequence>
<reference evidence="12" key="1">
    <citation type="submission" date="2018-05" db="EMBL/GenBank/DDBJ databases">
        <authorList>
            <person name="Lanie J.A."/>
            <person name="Ng W.-L."/>
            <person name="Kazmierczak K.M."/>
            <person name="Andrzejewski T.M."/>
            <person name="Davidsen T.M."/>
            <person name="Wayne K.J."/>
            <person name="Tettelin H."/>
            <person name="Glass J.I."/>
            <person name="Rusch D."/>
            <person name="Podicherti R."/>
            <person name="Tsui H.-C.T."/>
            <person name="Winkler M.E."/>
        </authorList>
    </citation>
    <scope>NUCLEOTIDE SEQUENCE</scope>
</reference>
<dbReference type="InterPro" id="IPR028055">
    <property type="entry name" value="YidC/Oxa/ALB_C"/>
</dbReference>
<dbReference type="GO" id="GO:0032977">
    <property type="term" value="F:membrane insertase activity"/>
    <property type="evidence" value="ECO:0007669"/>
    <property type="project" value="InterPro"/>
</dbReference>
<dbReference type="CDD" id="cd20070">
    <property type="entry name" value="5TM_YidC_Alb3"/>
    <property type="match status" value="1"/>
</dbReference>
<evidence type="ECO:0000256" key="8">
    <source>
        <dbReference type="ARBA" id="ARBA00023186"/>
    </source>
</evidence>
<organism evidence="12">
    <name type="scientific">marine metagenome</name>
    <dbReference type="NCBI Taxonomy" id="408172"/>
    <lineage>
        <taxon>unclassified sequences</taxon>
        <taxon>metagenomes</taxon>
        <taxon>ecological metagenomes</taxon>
    </lineage>
</organism>
<feature type="domain" description="Membrane insertase YidC/Oxa/ALB C-terminal" evidence="11">
    <location>
        <begin position="1"/>
        <end position="241"/>
    </location>
</feature>
<evidence type="ECO:0000259" key="11">
    <source>
        <dbReference type="Pfam" id="PF02096"/>
    </source>
</evidence>
<keyword evidence="6 10" id="KW-1133">Transmembrane helix</keyword>
<dbReference type="NCBIfam" id="TIGR03592">
    <property type="entry name" value="yidC_oxa1_cterm"/>
    <property type="match status" value="1"/>
</dbReference>
<evidence type="ECO:0000256" key="7">
    <source>
        <dbReference type="ARBA" id="ARBA00023136"/>
    </source>
</evidence>
<evidence type="ECO:0000256" key="6">
    <source>
        <dbReference type="ARBA" id="ARBA00022989"/>
    </source>
</evidence>
<name>A0A382DP78_9ZZZZ</name>
<dbReference type="PANTHER" id="PTHR12428:SF65">
    <property type="entry name" value="CYTOCHROME C OXIDASE ASSEMBLY PROTEIN COX18, MITOCHONDRIAL"/>
    <property type="match status" value="1"/>
</dbReference>
<evidence type="ECO:0000256" key="9">
    <source>
        <dbReference type="SAM" id="MobiDB-lite"/>
    </source>
</evidence>
<keyword evidence="5" id="KW-0653">Protein transport</keyword>
<dbReference type="GO" id="GO:0051205">
    <property type="term" value="P:protein insertion into membrane"/>
    <property type="evidence" value="ECO:0007669"/>
    <property type="project" value="TreeGrafter"/>
</dbReference>
<dbReference type="Pfam" id="PF02096">
    <property type="entry name" value="60KD_IMP"/>
    <property type="match status" value="1"/>
</dbReference>
<dbReference type="GO" id="GO:0005886">
    <property type="term" value="C:plasma membrane"/>
    <property type="evidence" value="ECO:0007669"/>
    <property type="project" value="UniProtKB-SubCell"/>
</dbReference>
<evidence type="ECO:0000256" key="1">
    <source>
        <dbReference type="ARBA" id="ARBA00004651"/>
    </source>
</evidence>
<dbReference type="EMBL" id="UINC01040114">
    <property type="protein sequence ID" value="SVB39541.1"/>
    <property type="molecule type" value="Genomic_DNA"/>
</dbReference>
<feature type="transmembrane region" description="Helical" evidence="10">
    <location>
        <begin position="201"/>
        <end position="227"/>
    </location>
</feature>
<evidence type="ECO:0000256" key="5">
    <source>
        <dbReference type="ARBA" id="ARBA00022927"/>
    </source>
</evidence>
<feature type="transmembrane region" description="Helical" evidence="10">
    <location>
        <begin position="62"/>
        <end position="85"/>
    </location>
</feature>
<evidence type="ECO:0000256" key="2">
    <source>
        <dbReference type="ARBA" id="ARBA00022448"/>
    </source>
</evidence>
<dbReference type="GO" id="GO:0015031">
    <property type="term" value="P:protein transport"/>
    <property type="evidence" value="ECO:0007669"/>
    <property type="project" value="UniProtKB-KW"/>
</dbReference>
<keyword evidence="3" id="KW-1003">Cell membrane</keyword>
<gene>
    <name evidence="12" type="ORF">METZ01_LOCUS192395</name>
</gene>
<feature type="compositionally biased region" description="Gly residues" evidence="9">
    <location>
        <begin position="286"/>
        <end position="298"/>
    </location>
</feature>
<evidence type="ECO:0000256" key="10">
    <source>
        <dbReference type="SAM" id="Phobius"/>
    </source>
</evidence>
<keyword evidence="2" id="KW-0813">Transport</keyword>
<evidence type="ECO:0000256" key="4">
    <source>
        <dbReference type="ARBA" id="ARBA00022692"/>
    </source>
</evidence>
<comment type="subcellular location">
    <subcellularLocation>
        <location evidence="1">Cell membrane</location>
        <topology evidence="1">Multi-pass membrane protein</topology>
    </subcellularLocation>
</comment>
<evidence type="ECO:0000256" key="3">
    <source>
        <dbReference type="ARBA" id="ARBA00022475"/>
    </source>
</evidence>
<feature type="non-terminal residue" evidence="12">
    <location>
        <position position="344"/>
    </location>
</feature>
<feature type="compositionally biased region" description="Polar residues" evidence="9">
    <location>
        <begin position="325"/>
        <end position="337"/>
    </location>
</feature>
<dbReference type="AlphaFoldDB" id="A0A382DP78"/>
<dbReference type="InterPro" id="IPR001708">
    <property type="entry name" value="YidC/ALB3/OXA1/COX18"/>
</dbReference>